<comment type="caution">
    <text evidence="12">The sequence shown here is derived from an EMBL/GenBank/DDBJ whole genome shotgun (WGS) entry which is preliminary data.</text>
</comment>
<dbReference type="PANTHER" id="PTHR30153:SF2">
    <property type="entry name" value="REPLICATIVE DNA HELICASE"/>
    <property type="match status" value="1"/>
</dbReference>
<evidence type="ECO:0000256" key="7">
    <source>
        <dbReference type="ARBA" id="ARBA00023125"/>
    </source>
</evidence>
<feature type="domain" description="SF4 helicase" evidence="11">
    <location>
        <begin position="172"/>
        <end position="433"/>
    </location>
</feature>
<evidence type="ECO:0000313" key="12">
    <source>
        <dbReference type="EMBL" id="MBP2319586.1"/>
    </source>
</evidence>
<dbReference type="InterPro" id="IPR036185">
    <property type="entry name" value="DNA_heli_DnaB-like_N_sf"/>
</dbReference>
<keyword evidence="4 12" id="KW-0378">Hydrolase</keyword>
<evidence type="ECO:0000256" key="4">
    <source>
        <dbReference type="ARBA" id="ARBA00022801"/>
    </source>
</evidence>
<dbReference type="GO" id="GO:0016787">
    <property type="term" value="F:hydrolase activity"/>
    <property type="evidence" value="ECO:0007669"/>
    <property type="project" value="UniProtKB-KW"/>
</dbReference>
<evidence type="ECO:0000259" key="11">
    <source>
        <dbReference type="PROSITE" id="PS51199"/>
    </source>
</evidence>
<dbReference type="PANTHER" id="PTHR30153">
    <property type="entry name" value="REPLICATIVE DNA HELICASE DNAB"/>
    <property type="match status" value="1"/>
</dbReference>
<dbReference type="SUPFAM" id="SSF48024">
    <property type="entry name" value="N-terminal domain of DnaB helicase"/>
    <property type="match status" value="1"/>
</dbReference>
<reference evidence="12 13" key="1">
    <citation type="submission" date="2021-03" db="EMBL/GenBank/DDBJ databases">
        <title>Sequencing the genomes of 1000 actinobacteria strains.</title>
        <authorList>
            <person name="Klenk H.-P."/>
        </authorList>
    </citation>
    <scope>NUCLEOTIDE SEQUENCE [LARGE SCALE GENOMIC DNA]</scope>
    <source>
        <strain evidence="12 13">DSM 12544</strain>
    </source>
</reference>
<keyword evidence="8" id="KW-0413">Isomerase</keyword>
<dbReference type="Proteomes" id="UP001519331">
    <property type="component" value="Unassembled WGS sequence"/>
</dbReference>
<keyword evidence="7" id="KW-0238">DNA-binding</keyword>
<sequence length="433" mass="47361">MNSAPPEGSPSSHSENTAEAERNLLGAILLSSGRVLDYLTVEPADYASPQHEQIHHAALTLKARGVPPDQVTVAEELIKHQARVDSGYLHALASRTATPSSAEYYAHIVIEGAARRRALQAANEIRVMVDSHADPQQIQEKAQKALDGITPAAALDPVRFTEETLAESLAELESERKYIPTPWPSLDDMLGGLIPGALYTIGARPGAGKTVAGVQLATALARHGSVPFISLEMSTAELHNRMLSAAAKVPFGRIRDRELTEDDWNKIAHAVPALEKLSLTIMDRPNATIGEIRRFVTAAARTRAPLAGVVLDYLQLIESPPGDKRPRHEYIASLTRELKILAKEHQVPVILLSQLNRGSAQREDKLPQLADLRESGAIEQDSDAVILLHRLADDPDKMHEIDFRVAKNRHGRPGKATLDFWGHYATIRDPRSS</sequence>
<evidence type="ECO:0000256" key="8">
    <source>
        <dbReference type="ARBA" id="ARBA00023235"/>
    </source>
</evidence>
<dbReference type="InterPro" id="IPR027417">
    <property type="entry name" value="P-loop_NTPase"/>
</dbReference>
<evidence type="ECO:0000256" key="1">
    <source>
        <dbReference type="ARBA" id="ARBA00008428"/>
    </source>
</evidence>
<dbReference type="GO" id="GO:0003678">
    <property type="term" value="F:DNA helicase activity"/>
    <property type="evidence" value="ECO:0007669"/>
    <property type="project" value="UniProtKB-EC"/>
</dbReference>
<dbReference type="Gene3D" id="3.40.50.300">
    <property type="entry name" value="P-loop containing nucleotide triphosphate hydrolases"/>
    <property type="match status" value="1"/>
</dbReference>
<keyword evidence="2" id="KW-0235">DNA replication</keyword>
<dbReference type="EC" id="5.6.2.3" evidence="9"/>
<dbReference type="Pfam" id="PF03796">
    <property type="entry name" value="DnaB_C"/>
    <property type="match status" value="1"/>
</dbReference>
<organism evidence="12 13">
    <name type="scientific">Nesterenkonia lacusekhoensis</name>
    <dbReference type="NCBI Taxonomy" id="150832"/>
    <lineage>
        <taxon>Bacteria</taxon>
        <taxon>Bacillati</taxon>
        <taxon>Actinomycetota</taxon>
        <taxon>Actinomycetes</taxon>
        <taxon>Micrococcales</taxon>
        <taxon>Micrococcaceae</taxon>
        <taxon>Nesterenkonia</taxon>
    </lineage>
</organism>
<dbReference type="EMBL" id="JAGINX010000002">
    <property type="protein sequence ID" value="MBP2319586.1"/>
    <property type="molecule type" value="Genomic_DNA"/>
</dbReference>
<dbReference type="InterPro" id="IPR016136">
    <property type="entry name" value="DNA_helicase_N/primase_C"/>
</dbReference>
<comment type="similarity">
    <text evidence="1">Belongs to the helicase family. DnaB subfamily.</text>
</comment>
<proteinExistence type="inferred from homology"/>
<evidence type="ECO:0000256" key="6">
    <source>
        <dbReference type="ARBA" id="ARBA00022840"/>
    </source>
</evidence>
<evidence type="ECO:0000256" key="3">
    <source>
        <dbReference type="ARBA" id="ARBA00022741"/>
    </source>
</evidence>
<dbReference type="InterPro" id="IPR007694">
    <property type="entry name" value="DNA_helicase_DnaB-like_C"/>
</dbReference>
<protein>
    <recommendedName>
        <fullName evidence="9">DNA 5'-3' helicase</fullName>
        <ecNumber evidence="9">5.6.2.3</ecNumber>
    </recommendedName>
</protein>
<accession>A0ABS4T6T1</accession>
<evidence type="ECO:0000256" key="5">
    <source>
        <dbReference type="ARBA" id="ARBA00022806"/>
    </source>
</evidence>
<evidence type="ECO:0000256" key="2">
    <source>
        <dbReference type="ARBA" id="ARBA00022705"/>
    </source>
</evidence>
<evidence type="ECO:0000256" key="10">
    <source>
        <dbReference type="ARBA" id="ARBA00048954"/>
    </source>
</evidence>
<dbReference type="InterPro" id="IPR007693">
    <property type="entry name" value="DNA_helicase_DnaB-like_N"/>
</dbReference>
<keyword evidence="5 12" id="KW-0347">Helicase</keyword>
<keyword evidence="13" id="KW-1185">Reference proteome</keyword>
<dbReference type="RefSeq" id="WP_210051544.1">
    <property type="nucleotide sequence ID" value="NZ_JAGINX010000002.1"/>
</dbReference>
<dbReference type="SUPFAM" id="SSF52540">
    <property type="entry name" value="P-loop containing nucleoside triphosphate hydrolases"/>
    <property type="match status" value="1"/>
</dbReference>
<comment type="catalytic activity">
    <reaction evidence="10">
        <text>ATP + H2O = ADP + phosphate + H(+)</text>
        <dbReference type="Rhea" id="RHEA:13065"/>
        <dbReference type="ChEBI" id="CHEBI:15377"/>
        <dbReference type="ChEBI" id="CHEBI:15378"/>
        <dbReference type="ChEBI" id="CHEBI:30616"/>
        <dbReference type="ChEBI" id="CHEBI:43474"/>
        <dbReference type="ChEBI" id="CHEBI:456216"/>
        <dbReference type="EC" id="5.6.2.3"/>
    </reaction>
</comment>
<dbReference type="Pfam" id="PF00772">
    <property type="entry name" value="DnaB"/>
    <property type="match status" value="1"/>
</dbReference>
<name>A0ABS4T6T1_9MICC</name>
<dbReference type="PROSITE" id="PS51199">
    <property type="entry name" value="SF4_HELICASE"/>
    <property type="match status" value="1"/>
</dbReference>
<keyword evidence="3" id="KW-0547">Nucleotide-binding</keyword>
<evidence type="ECO:0000313" key="13">
    <source>
        <dbReference type="Proteomes" id="UP001519331"/>
    </source>
</evidence>
<evidence type="ECO:0000256" key="9">
    <source>
        <dbReference type="ARBA" id="ARBA00044969"/>
    </source>
</evidence>
<dbReference type="Gene3D" id="1.10.860.10">
    <property type="entry name" value="DNAb Helicase, Chain A"/>
    <property type="match status" value="1"/>
</dbReference>
<gene>
    <name evidence="12" type="ORF">JOF45_002669</name>
</gene>
<keyword evidence="6" id="KW-0067">ATP-binding</keyword>